<keyword evidence="1" id="KW-0472">Membrane</keyword>
<sequence>MKKPSPVSLQKSLVWTALLVLTLSTSACGSMSTRGKNTAIGAGVGAVAGAVLTGGSSIGTVGGAAVGGVIGNQIHKK</sequence>
<evidence type="ECO:0000256" key="1">
    <source>
        <dbReference type="SAM" id="Phobius"/>
    </source>
</evidence>
<proteinExistence type="predicted"/>
<name>A0ABW3GL56_9PROT</name>
<protein>
    <submittedName>
        <fullName evidence="3">Glycine zipper 2TM domain-containing protein</fullName>
    </submittedName>
</protein>
<dbReference type="RefSeq" id="WP_275356932.1">
    <property type="nucleotide sequence ID" value="NZ_JBHTJW010000003.1"/>
</dbReference>
<dbReference type="EMBL" id="JBHTJW010000003">
    <property type="protein sequence ID" value="MFD0930742.1"/>
    <property type="molecule type" value="Genomic_DNA"/>
</dbReference>
<reference evidence="4" key="1">
    <citation type="journal article" date="2019" name="Int. J. Syst. Evol. Microbiol.">
        <title>The Global Catalogue of Microorganisms (GCM) 10K type strain sequencing project: providing services to taxonomists for standard genome sequencing and annotation.</title>
        <authorList>
            <consortium name="The Broad Institute Genomics Platform"/>
            <consortium name="The Broad Institute Genome Sequencing Center for Infectious Disease"/>
            <person name="Wu L."/>
            <person name="Ma J."/>
        </authorList>
    </citation>
    <scope>NUCLEOTIDE SEQUENCE [LARGE SCALE GENOMIC DNA]</scope>
    <source>
        <strain evidence="4">CCUG 59685</strain>
    </source>
</reference>
<dbReference type="PROSITE" id="PS51257">
    <property type="entry name" value="PROKAR_LIPOPROTEIN"/>
    <property type="match status" value="1"/>
</dbReference>
<dbReference type="Pfam" id="PF05433">
    <property type="entry name" value="Rick_17kDa_Anti"/>
    <property type="match status" value="1"/>
</dbReference>
<evidence type="ECO:0000313" key="3">
    <source>
        <dbReference type="EMBL" id="MFD0930742.1"/>
    </source>
</evidence>
<feature type="transmembrane region" description="Helical" evidence="1">
    <location>
        <begin position="39"/>
        <end position="70"/>
    </location>
</feature>
<organism evidence="3 4">
    <name type="scientific">Methylophilus glucosoxydans</name>
    <dbReference type="NCBI Taxonomy" id="752553"/>
    <lineage>
        <taxon>Bacteria</taxon>
        <taxon>Pseudomonadati</taxon>
        <taxon>Pseudomonadota</taxon>
        <taxon>Betaproteobacteria</taxon>
        <taxon>Nitrosomonadales</taxon>
        <taxon>Methylophilaceae</taxon>
        <taxon>Methylophilus</taxon>
    </lineage>
</organism>
<gene>
    <name evidence="3" type="ORF">ACFQ1T_13220</name>
</gene>
<keyword evidence="1" id="KW-0812">Transmembrane</keyword>
<keyword evidence="1" id="KW-1133">Transmembrane helix</keyword>
<comment type="caution">
    <text evidence="3">The sequence shown here is derived from an EMBL/GenBank/DDBJ whole genome shotgun (WGS) entry which is preliminary data.</text>
</comment>
<feature type="domain" description="Glycine zipper 2TM" evidence="2">
    <location>
        <begin position="38"/>
        <end position="74"/>
    </location>
</feature>
<accession>A0ABW3GL56</accession>
<evidence type="ECO:0000313" key="4">
    <source>
        <dbReference type="Proteomes" id="UP001597106"/>
    </source>
</evidence>
<keyword evidence="4" id="KW-1185">Reference proteome</keyword>
<dbReference type="InterPro" id="IPR008816">
    <property type="entry name" value="Gly_zipper_2TM_dom"/>
</dbReference>
<evidence type="ECO:0000259" key="2">
    <source>
        <dbReference type="Pfam" id="PF05433"/>
    </source>
</evidence>
<dbReference type="Proteomes" id="UP001597106">
    <property type="component" value="Unassembled WGS sequence"/>
</dbReference>